<comment type="caution">
    <text evidence="1">The sequence shown here is derived from an EMBL/GenBank/DDBJ whole genome shotgun (WGS) entry which is preliminary data.</text>
</comment>
<sequence>MVPVALLVVNVNVGRSFPRSVEVKIPTLCER</sequence>
<name>A0ABD5CRI3_9BURK</name>
<protein>
    <submittedName>
        <fullName evidence="1">Uncharacterized protein</fullName>
    </submittedName>
</protein>
<gene>
    <name evidence="1" type="ORF">QF025_006570</name>
</gene>
<evidence type="ECO:0000313" key="1">
    <source>
        <dbReference type="EMBL" id="MDR6207850.1"/>
    </source>
</evidence>
<evidence type="ECO:0000313" key="2">
    <source>
        <dbReference type="Proteomes" id="UP001245184"/>
    </source>
</evidence>
<proteinExistence type="predicted"/>
<organism evidence="1 2">
    <name type="scientific">Paraburkholderia graminis</name>
    <dbReference type="NCBI Taxonomy" id="60548"/>
    <lineage>
        <taxon>Bacteria</taxon>
        <taxon>Pseudomonadati</taxon>
        <taxon>Pseudomonadota</taxon>
        <taxon>Betaproteobacteria</taxon>
        <taxon>Burkholderiales</taxon>
        <taxon>Burkholderiaceae</taxon>
        <taxon>Paraburkholderia</taxon>
    </lineage>
</organism>
<dbReference type="Proteomes" id="UP001245184">
    <property type="component" value="Unassembled WGS sequence"/>
</dbReference>
<reference evidence="1 2" key="1">
    <citation type="submission" date="2023-08" db="EMBL/GenBank/DDBJ databases">
        <title>Genome sequencing of plant associated microbes to promote plant fitness in Sorghum bicolor and Oryza sativa.</title>
        <authorList>
            <person name="Coleman-Derr D."/>
        </authorList>
    </citation>
    <scope>NUCLEOTIDE SEQUENCE [LARGE SCALE GENOMIC DNA]</scope>
    <source>
        <strain evidence="1 2">SLBN-33</strain>
    </source>
</reference>
<dbReference type="AlphaFoldDB" id="A0ABD5CRI3"/>
<accession>A0ABD5CRI3</accession>
<dbReference type="EMBL" id="JAVIZN010000002">
    <property type="protein sequence ID" value="MDR6207850.1"/>
    <property type="molecule type" value="Genomic_DNA"/>
</dbReference>